<evidence type="ECO:0000256" key="5">
    <source>
        <dbReference type="ARBA" id="ARBA00022692"/>
    </source>
</evidence>
<comment type="similarity">
    <text evidence="2">Belongs to the auxin efflux carrier (TC 2.A.69) family.</text>
</comment>
<dbReference type="EMBL" id="BAABBO010000009">
    <property type="protein sequence ID" value="GAA3961442.1"/>
    <property type="molecule type" value="Genomic_DNA"/>
</dbReference>
<feature type="transmembrane region" description="Helical" evidence="8">
    <location>
        <begin position="158"/>
        <end position="179"/>
    </location>
</feature>
<keyword evidence="4" id="KW-1003">Cell membrane</keyword>
<feature type="transmembrane region" description="Helical" evidence="8">
    <location>
        <begin position="121"/>
        <end position="146"/>
    </location>
</feature>
<evidence type="ECO:0000256" key="6">
    <source>
        <dbReference type="ARBA" id="ARBA00022989"/>
    </source>
</evidence>
<dbReference type="Proteomes" id="UP001501337">
    <property type="component" value="Unassembled WGS sequence"/>
</dbReference>
<evidence type="ECO:0000256" key="3">
    <source>
        <dbReference type="ARBA" id="ARBA00022448"/>
    </source>
</evidence>
<comment type="subcellular location">
    <subcellularLocation>
        <location evidence="1">Cell membrane</location>
        <topology evidence="1">Multi-pass membrane protein</topology>
    </subcellularLocation>
</comment>
<organism evidence="9 10">
    <name type="scientific">Allohahella marinimesophila</name>
    <dbReference type="NCBI Taxonomy" id="1054972"/>
    <lineage>
        <taxon>Bacteria</taxon>
        <taxon>Pseudomonadati</taxon>
        <taxon>Pseudomonadota</taxon>
        <taxon>Gammaproteobacteria</taxon>
        <taxon>Oceanospirillales</taxon>
        <taxon>Hahellaceae</taxon>
        <taxon>Allohahella</taxon>
    </lineage>
</organism>
<keyword evidence="3" id="KW-0813">Transport</keyword>
<keyword evidence="10" id="KW-1185">Reference proteome</keyword>
<keyword evidence="7 8" id="KW-0472">Membrane</keyword>
<feature type="transmembrane region" description="Helical" evidence="8">
    <location>
        <begin position="37"/>
        <end position="52"/>
    </location>
</feature>
<feature type="transmembrane region" description="Helical" evidence="8">
    <location>
        <begin position="64"/>
        <end position="82"/>
    </location>
</feature>
<protein>
    <submittedName>
        <fullName evidence="9">AEC family transporter</fullName>
    </submittedName>
</protein>
<evidence type="ECO:0000256" key="2">
    <source>
        <dbReference type="ARBA" id="ARBA00010145"/>
    </source>
</evidence>
<accession>A0ABP7P8D9</accession>
<dbReference type="Gene3D" id="1.20.1530.20">
    <property type="match status" value="1"/>
</dbReference>
<sequence>MAASAGLLPVFLLILVGYGLRRYQFPGDSFWDPAERFLYYFLFPLMLIDKLMHADPQGVSLLKLVPPVLVGLAVATFLLWLLNRIFKWSGPMFTSVYQGGIRFNSYIGLAAVQVLYGDSAVAIAALAMAIMIPLLNILCILCFSFYANASSVNPKAVFKAIASNPLIIGSVLGVVFNGLEVNLTQPIESAMRLIGDMALPFGLLCVGAALKLTGLRADSSPILISSAFKLLVFPMVFVASAAIFIDDQQTLLVFLILGALPTATSSYILSRQLGGASGTMAQIISVQTLLGMVTIPLAQWLFTFVGFA</sequence>
<dbReference type="InterPro" id="IPR004776">
    <property type="entry name" value="Mem_transp_PIN-like"/>
</dbReference>
<dbReference type="PANTHER" id="PTHR36838:SF4">
    <property type="entry name" value="AUXIN EFFLUX CARRIER FAMILY PROTEIN"/>
    <property type="match status" value="1"/>
</dbReference>
<feature type="transmembrane region" description="Helical" evidence="8">
    <location>
        <begin position="281"/>
        <end position="302"/>
    </location>
</feature>
<dbReference type="InterPro" id="IPR038770">
    <property type="entry name" value="Na+/solute_symporter_sf"/>
</dbReference>
<evidence type="ECO:0000313" key="10">
    <source>
        <dbReference type="Proteomes" id="UP001501337"/>
    </source>
</evidence>
<comment type="caution">
    <text evidence="9">The sequence shown here is derived from an EMBL/GenBank/DDBJ whole genome shotgun (WGS) entry which is preliminary data.</text>
</comment>
<keyword evidence="5 8" id="KW-0812">Transmembrane</keyword>
<proteinExistence type="inferred from homology"/>
<evidence type="ECO:0000256" key="1">
    <source>
        <dbReference type="ARBA" id="ARBA00004651"/>
    </source>
</evidence>
<dbReference type="Pfam" id="PF03547">
    <property type="entry name" value="Mem_trans"/>
    <property type="match status" value="1"/>
</dbReference>
<reference evidence="10" key="1">
    <citation type="journal article" date="2019" name="Int. J. Syst. Evol. Microbiol.">
        <title>The Global Catalogue of Microorganisms (GCM) 10K type strain sequencing project: providing services to taxonomists for standard genome sequencing and annotation.</title>
        <authorList>
            <consortium name="The Broad Institute Genomics Platform"/>
            <consortium name="The Broad Institute Genome Sequencing Center for Infectious Disease"/>
            <person name="Wu L."/>
            <person name="Ma J."/>
        </authorList>
    </citation>
    <scope>NUCLEOTIDE SEQUENCE [LARGE SCALE GENOMIC DNA]</scope>
    <source>
        <strain evidence="10">JCM 17555</strain>
    </source>
</reference>
<evidence type="ECO:0000313" key="9">
    <source>
        <dbReference type="EMBL" id="GAA3961442.1"/>
    </source>
</evidence>
<feature type="transmembrane region" description="Helical" evidence="8">
    <location>
        <begin position="191"/>
        <end position="210"/>
    </location>
</feature>
<evidence type="ECO:0000256" key="7">
    <source>
        <dbReference type="ARBA" id="ARBA00023136"/>
    </source>
</evidence>
<keyword evidence="6 8" id="KW-1133">Transmembrane helix</keyword>
<evidence type="ECO:0000256" key="8">
    <source>
        <dbReference type="SAM" id="Phobius"/>
    </source>
</evidence>
<dbReference type="PANTHER" id="PTHR36838">
    <property type="entry name" value="AUXIN EFFLUX CARRIER FAMILY PROTEIN"/>
    <property type="match status" value="1"/>
</dbReference>
<gene>
    <name evidence="9" type="ORF">GCM10022278_19360</name>
</gene>
<feature type="transmembrane region" description="Helical" evidence="8">
    <location>
        <begin position="251"/>
        <end position="269"/>
    </location>
</feature>
<dbReference type="RefSeq" id="WP_344805734.1">
    <property type="nucleotide sequence ID" value="NZ_BAABBO010000009.1"/>
</dbReference>
<evidence type="ECO:0000256" key="4">
    <source>
        <dbReference type="ARBA" id="ARBA00022475"/>
    </source>
</evidence>
<feature type="transmembrane region" description="Helical" evidence="8">
    <location>
        <begin position="222"/>
        <end position="245"/>
    </location>
</feature>
<name>A0ABP7P8D9_9GAMM</name>